<comment type="caution">
    <text evidence="1">The sequence shown here is derived from an EMBL/GenBank/DDBJ whole genome shotgun (WGS) entry which is preliminary data.</text>
</comment>
<dbReference type="Proteomes" id="UP000321793">
    <property type="component" value="Unassembled WGS sequence"/>
</dbReference>
<evidence type="ECO:0000313" key="1">
    <source>
        <dbReference type="EMBL" id="GEQ14811.1"/>
    </source>
</evidence>
<sequence>MAELPALVVAAGWGLPTTTGSAVVDDSDRDRLLHGAGRDRLGGLLAAAVGDGSVVVSADLAAEVTATWHEQLAASVTVECLVPPVADLLHGAGVDWRLTKGPALAHLDYPDPSLRPFGDVDVLVRPGQWQVALDALAEGGWVRVSPELAPGFDERFGKGATLTNAVGLEVDAHRRLAAGRFGLRLDSEQLFEDVEWLELGGRQVPCLAARDRLLHACFHASLGGARRLRAFRDVAQLLLMTEADWEGAVTAAERASVQAVVASAVVETWRRLGLATEHPALDWARGVRVGAVDRRALRLFEEERSYAQQALTAVPDLLGRGAGRYLWALAVKPGHRAAAPAPPRTATHP</sequence>
<dbReference type="InterPro" id="IPR039498">
    <property type="entry name" value="NTP_transf_5"/>
</dbReference>
<dbReference type="EMBL" id="BKBA01000011">
    <property type="protein sequence ID" value="GEQ14811.1"/>
    <property type="molecule type" value="Genomic_DNA"/>
</dbReference>
<gene>
    <name evidence="1" type="ORF">KLO01_28580</name>
</gene>
<proteinExistence type="predicted"/>
<dbReference type="Gene3D" id="3.30.460.40">
    <property type="match status" value="1"/>
</dbReference>
<dbReference type="AlphaFoldDB" id="A0A512T3Z1"/>
<protein>
    <submittedName>
        <fullName evidence="1">Uncharacterized protein</fullName>
    </submittedName>
</protein>
<evidence type="ECO:0000313" key="2">
    <source>
        <dbReference type="Proteomes" id="UP000321793"/>
    </source>
</evidence>
<accession>A0A512T3Z1</accession>
<organism evidence="1 2">
    <name type="scientific">Knoellia locipacati</name>
    <dbReference type="NCBI Taxonomy" id="882824"/>
    <lineage>
        <taxon>Bacteria</taxon>
        <taxon>Bacillati</taxon>
        <taxon>Actinomycetota</taxon>
        <taxon>Actinomycetes</taxon>
        <taxon>Micrococcales</taxon>
        <taxon>Intrasporangiaceae</taxon>
        <taxon>Knoellia</taxon>
    </lineage>
</organism>
<dbReference type="OrthoDB" id="3611766at2"/>
<dbReference type="Pfam" id="PF14907">
    <property type="entry name" value="NTP_transf_5"/>
    <property type="match status" value="1"/>
</dbReference>
<keyword evidence="2" id="KW-1185">Reference proteome</keyword>
<name>A0A512T3Z1_9MICO</name>
<dbReference type="RefSeq" id="WP_147066292.1">
    <property type="nucleotide sequence ID" value="NZ_BAABDN010000003.1"/>
</dbReference>
<reference evidence="1 2" key="1">
    <citation type="submission" date="2019-07" db="EMBL/GenBank/DDBJ databases">
        <title>Whole genome shotgun sequence of Knoellia locipacati NBRC 109775.</title>
        <authorList>
            <person name="Hosoyama A."/>
            <person name="Uohara A."/>
            <person name="Ohji S."/>
            <person name="Ichikawa N."/>
        </authorList>
    </citation>
    <scope>NUCLEOTIDE SEQUENCE [LARGE SCALE GENOMIC DNA]</scope>
    <source>
        <strain evidence="1 2">NBRC 109775</strain>
    </source>
</reference>